<dbReference type="InterPro" id="IPR036047">
    <property type="entry name" value="F-box-like_dom_sf"/>
</dbReference>
<dbReference type="PROSITE" id="PS50181">
    <property type="entry name" value="FBOX"/>
    <property type="match status" value="1"/>
</dbReference>
<dbReference type="PANTHER" id="PTHR31900:SF30">
    <property type="entry name" value="SUPERFAMILY PROTEIN, PUTATIVE-RELATED"/>
    <property type="match status" value="1"/>
</dbReference>
<protein>
    <submittedName>
        <fullName evidence="2">F-box domain</fullName>
    </submittedName>
</protein>
<feature type="domain" description="F-box" evidence="1">
    <location>
        <begin position="7"/>
        <end position="60"/>
    </location>
</feature>
<proteinExistence type="predicted"/>
<dbReference type="InterPro" id="IPR053781">
    <property type="entry name" value="F-box_AtFBL13-like"/>
</dbReference>
<dbReference type="AlphaFoldDB" id="A0A200QMR9"/>
<dbReference type="SMART" id="SM00579">
    <property type="entry name" value="FBD"/>
    <property type="match status" value="1"/>
</dbReference>
<dbReference type="Pfam" id="PF08387">
    <property type="entry name" value="FBD"/>
    <property type="match status" value="1"/>
</dbReference>
<dbReference type="OrthoDB" id="1298252at2759"/>
<dbReference type="SUPFAM" id="SSF81383">
    <property type="entry name" value="F-box domain"/>
    <property type="match status" value="1"/>
</dbReference>
<dbReference type="Gene3D" id="3.80.10.10">
    <property type="entry name" value="Ribonuclease Inhibitor"/>
    <property type="match status" value="1"/>
</dbReference>
<dbReference type="SMART" id="SM00256">
    <property type="entry name" value="FBOX"/>
    <property type="match status" value="1"/>
</dbReference>
<evidence type="ECO:0000313" key="3">
    <source>
        <dbReference type="Proteomes" id="UP000195402"/>
    </source>
</evidence>
<organism evidence="2 3">
    <name type="scientific">Macleaya cordata</name>
    <name type="common">Five-seeded plume-poppy</name>
    <name type="synonym">Bocconia cordata</name>
    <dbReference type="NCBI Taxonomy" id="56857"/>
    <lineage>
        <taxon>Eukaryota</taxon>
        <taxon>Viridiplantae</taxon>
        <taxon>Streptophyta</taxon>
        <taxon>Embryophyta</taxon>
        <taxon>Tracheophyta</taxon>
        <taxon>Spermatophyta</taxon>
        <taxon>Magnoliopsida</taxon>
        <taxon>Ranunculales</taxon>
        <taxon>Papaveraceae</taxon>
        <taxon>Papaveroideae</taxon>
        <taxon>Macleaya</taxon>
    </lineage>
</organism>
<dbReference type="InterPro" id="IPR032675">
    <property type="entry name" value="LRR_dom_sf"/>
</dbReference>
<dbReference type="OMA" id="KECFHEV"/>
<accession>A0A200QMR9</accession>
<evidence type="ECO:0000313" key="2">
    <source>
        <dbReference type="EMBL" id="OVA11711.1"/>
    </source>
</evidence>
<dbReference type="Pfam" id="PF00646">
    <property type="entry name" value="F-box"/>
    <property type="match status" value="1"/>
</dbReference>
<dbReference type="InterPro" id="IPR006566">
    <property type="entry name" value="FBD"/>
</dbReference>
<evidence type="ECO:0000259" key="1">
    <source>
        <dbReference type="PROSITE" id="PS50181"/>
    </source>
</evidence>
<dbReference type="InterPro" id="IPR050232">
    <property type="entry name" value="FBL13/AtMIF1-like"/>
</dbReference>
<name>A0A200QMR9_MACCD</name>
<dbReference type="InterPro" id="IPR001810">
    <property type="entry name" value="F-box_dom"/>
</dbReference>
<dbReference type="EMBL" id="MVGT01001555">
    <property type="protein sequence ID" value="OVA11711.1"/>
    <property type="molecule type" value="Genomic_DNA"/>
</dbReference>
<dbReference type="FunCoup" id="A0A200QMR9">
    <property type="interactions" value="607"/>
</dbReference>
<dbReference type="SUPFAM" id="SSF52047">
    <property type="entry name" value="RNI-like"/>
    <property type="match status" value="1"/>
</dbReference>
<dbReference type="Gene3D" id="1.20.1280.50">
    <property type="match status" value="1"/>
</dbReference>
<dbReference type="CDD" id="cd22160">
    <property type="entry name" value="F-box_AtFBL13-like"/>
    <property type="match status" value="1"/>
</dbReference>
<dbReference type="Proteomes" id="UP000195402">
    <property type="component" value="Unassembled WGS sequence"/>
</dbReference>
<gene>
    <name evidence="2" type="ORF">BVC80_8205g3</name>
</gene>
<dbReference type="InterPro" id="IPR055411">
    <property type="entry name" value="LRR_FXL15/At3g58940/PEG3-like"/>
</dbReference>
<sequence length="440" mass="50242">MSETPNPDRLSDLPESILFHILSFLPTKYVVQMSILSRRWRYLWTSVPSLNFGDDLFQLHRVSNGGSVLDANTRFVNFVNKVLQLHDMSHIQRFRISCFDLDISWISAAVKKNVQELFLIIPTNAVELPDCLFTCESLVSLKLVVGDSILALPTSVCFTRLRTLLLFSVTFNGFFGKLLSGCPVLDKLAVVGCQWWDDEVVNISSPTLRHLIMCSGTFSGIKISNPNLISFQYKNCFGKNYFIENLSSLVDAVIDVDLDCKYCSKRYKECFHEVSKLLRGVSNARSLTLSDSIVEQLSNAPNLLESLPTFQYLNKLMLSSCRKKEHFHVIAYLLRSSPILESLVIDMKPSRNYVYEEEGNQQSKRLCLVDRLHDHLKEVKIRCFGGTEDELEFVKLLLSNASTLERVFIIEWKDLKKRNDIDKKLVMFQMASTSCIVSIS</sequence>
<comment type="caution">
    <text evidence="2">The sequence shown here is derived from an EMBL/GenBank/DDBJ whole genome shotgun (WGS) entry which is preliminary data.</text>
</comment>
<keyword evidence="3" id="KW-1185">Reference proteome</keyword>
<dbReference type="InParanoid" id="A0A200QMR9"/>
<dbReference type="Pfam" id="PF24758">
    <property type="entry name" value="LRR_At5g56370"/>
    <property type="match status" value="1"/>
</dbReference>
<dbReference type="STRING" id="56857.A0A200QMR9"/>
<dbReference type="PANTHER" id="PTHR31900">
    <property type="entry name" value="F-BOX/RNI SUPERFAMILY PROTEIN-RELATED"/>
    <property type="match status" value="1"/>
</dbReference>
<reference evidence="2 3" key="1">
    <citation type="journal article" date="2017" name="Mol. Plant">
        <title>The Genome of Medicinal Plant Macleaya cordata Provides New Insights into Benzylisoquinoline Alkaloids Metabolism.</title>
        <authorList>
            <person name="Liu X."/>
            <person name="Liu Y."/>
            <person name="Huang P."/>
            <person name="Ma Y."/>
            <person name="Qing Z."/>
            <person name="Tang Q."/>
            <person name="Cao H."/>
            <person name="Cheng P."/>
            <person name="Zheng Y."/>
            <person name="Yuan Z."/>
            <person name="Zhou Y."/>
            <person name="Liu J."/>
            <person name="Tang Z."/>
            <person name="Zhuo Y."/>
            <person name="Zhang Y."/>
            <person name="Yu L."/>
            <person name="Huang J."/>
            <person name="Yang P."/>
            <person name="Peng Q."/>
            <person name="Zhang J."/>
            <person name="Jiang W."/>
            <person name="Zhang Z."/>
            <person name="Lin K."/>
            <person name="Ro D.K."/>
            <person name="Chen X."/>
            <person name="Xiong X."/>
            <person name="Shang Y."/>
            <person name="Huang S."/>
            <person name="Zeng J."/>
        </authorList>
    </citation>
    <scope>NUCLEOTIDE SEQUENCE [LARGE SCALE GENOMIC DNA]</scope>
    <source>
        <strain evidence="3">cv. BLH2017</strain>
        <tissue evidence="2">Root</tissue>
    </source>
</reference>